<keyword evidence="1" id="KW-1133">Transmembrane helix</keyword>
<reference evidence="2 3" key="1">
    <citation type="journal article" date="2015" name="Proc. Natl. Acad. Sci. U.S.A.">
        <title>Cultivation of a human-associated TM7 phylotype reveals a reduced genome and epibiotic parasitic lifestyle.</title>
        <authorList>
            <person name="He X."/>
            <person name="McLean J.S."/>
            <person name="Edlund A."/>
            <person name="Yooseph S."/>
            <person name="Hall A.P."/>
            <person name="Liu S.Y."/>
            <person name="Dorrestein P.C."/>
            <person name="Esquenazi E."/>
            <person name="Hunter R.C."/>
            <person name="Cheng G."/>
            <person name="Nelson K.E."/>
            <person name="Lux R."/>
            <person name="Shi W."/>
        </authorList>
    </citation>
    <scope>NUCLEOTIDE SEQUENCE [LARGE SCALE GENOMIC DNA]</scope>
    <source>
        <strain evidence="2 3">TM7x</strain>
    </source>
</reference>
<accession>A0A6S4GUR6</accession>
<feature type="transmembrane region" description="Helical" evidence="1">
    <location>
        <begin position="83"/>
        <end position="104"/>
    </location>
</feature>
<feature type="transmembrane region" description="Helical" evidence="1">
    <location>
        <begin position="21"/>
        <end position="46"/>
    </location>
</feature>
<keyword evidence="1" id="KW-0472">Membrane</keyword>
<name>A0A6S4GUR6_9BACT</name>
<organism evidence="2 3">
    <name type="scientific">Candidatus Nanosynbacter lyticus</name>
    <dbReference type="NCBI Taxonomy" id="2093824"/>
    <lineage>
        <taxon>Bacteria</taxon>
        <taxon>Candidatus Saccharimonadota</taxon>
        <taxon>Candidatus Saccharimonadia</taxon>
        <taxon>Candidatus Nanosynbacterales</taxon>
        <taxon>Candidatus Nanosynbacteraceae</taxon>
        <taxon>Candidatus Nanosynbacter</taxon>
    </lineage>
</organism>
<feature type="transmembrane region" description="Helical" evidence="1">
    <location>
        <begin position="125"/>
        <end position="152"/>
    </location>
</feature>
<evidence type="ECO:0000313" key="2">
    <source>
        <dbReference type="EMBL" id="AJA06934.1"/>
    </source>
</evidence>
<keyword evidence="3" id="KW-1185">Reference proteome</keyword>
<keyword evidence="1" id="KW-0812">Transmembrane</keyword>
<feature type="transmembrane region" description="Helical" evidence="1">
    <location>
        <begin position="158"/>
        <end position="181"/>
    </location>
</feature>
<proteinExistence type="predicted"/>
<dbReference type="AlphaFoldDB" id="A0A6S4GUR6"/>
<sequence length="200" mass="21304">MDQLHYKQEQIKSASFGISRLLLIPQYFLLAAVTSLIFALVIFFAINANFYGPLMMSQLPFLDKIALLGDMLSDIFTQGFTSINGALLIVVSVLQGISIAAVIFTAKKNKVEEKTVTRQVGLSGIASVAAAIGLGCVPCGTSIILPIIAIFFSGAAAATAANIASTIVLTLALLLSVFSLYKSGKIVFMYTELAKQEKES</sequence>
<protein>
    <submittedName>
        <fullName evidence="2">Uncharacterized protein</fullName>
    </submittedName>
</protein>
<dbReference type="EMBL" id="CP007496">
    <property type="protein sequence ID" value="AJA06934.1"/>
    <property type="molecule type" value="Genomic_DNA"/>
</dbReference>
<evidence type="ECO:0000256" key="1">
    <source>
        <dbReference type="SAM" id="Phobius"/>
    </source>
</evidence>
<gene>
    <name evidence="2" type="ORF">TM7x_03505</name>
</gene>
<dbReference type="RefSeq" id="WP_039327837.1">
    <property type="nucleotide sequence ID" value="NZ_CP007496.1"/>
</dbReference>
<dbReference type="Proteomes" id="UP000030902">
    <property type="component" value="Chromosome"/>
</dbReference>
<evidence type="ECO:0000313" key="3">
    <source>
        <dbReference type="Proteomes" id="UP000030902"/>
    </source>
</evidence>
<dbReference type="KEGG" id="sox:TM7x_03505"/>